<organism evidence="2 3">
    <name type="scientific">Methanocorpusculum vombati</name>
    <dbReference type="NCBI Taxonomy" id="3002864"/>
    <lineage>
        <taxon>Archaea</taxon>
        <taxon>Methanobacteriati</taxon>
        <taxon>Methanobacteriota</taxon>
        <taxon>Stenosarchaea group</taxon>
        <taxon>Methanomicrobia</taxon>
        <taxon>Methanomicrobiales</taxon>
        <taxon>Methanocorpusculaceae</taxon>
        <taxon>Methanocorpusculum</taxon>
    </lineage>
</organism>
<evidence type="ECO:0000313" key="3">
    <source>
        <dbReference type="Proteomes" id="UP001141336"/>
    </source>
</evidence>
<comment type="caution">
    <text evidence="2">The sequence shown here is derived from an EMBL/GenBank/DDBJ whole genome shotgun (WGS) entry which is preliminary data.</text>
</comment>
<dbReference type="PANTHER" id="PTHR43193:SF2">
    <property type="entry name" value="POLYFERREDOXIN PROTEIN FWDF"/>
    <property type="match status" value="1"/>
</dbReference>
<dbReference type="Pfam" id="PF12838">
    <property type="entry name" value="Fer4_7"/>
    <property type="match status" value="3"/>
</dbReference>
<feature type="domain" description="4Fe-4S ferredoxin-type" evidence="1">
    <location>
        <begin position="69"/>
        <end position="98"/>
    </location>
</feature>
<keyword evidence="3" id="KW-1185">Reference proteome</keyword>
<dbReference type="PROSITE" id="PS00198">
    <property type="entry name" value="4FE4S_FER_1"/>
    <property type="match status" value="6"/>
</dbReference>
<dbReference type="Proteomes" id="UP001141336">
    <property type="component" value="Unassembled WGS sequence"/>
</dbReference>
<protein>
    <submittedName>
        <fullName evidence="2">4Fe-4S binding protein</fullName>
    </submittedName>
</protein>
<dbReference type="Gene3D" id="3.30.70.3270">
    <property type="match status" value="1"/>
</dbReference>
<dbReference type="PANTHER" id="PTHR43193">
    <property type="match status" value="1"/>
</dbReference>
<name>A0ABT4INQ1_9EURY</name>
<dbReference type="Gene3D" id="3.30.70.20">
    <property type="match status" value="5"/>
</dbReference>
<dbReference type="InterPro" id="IPR052977">
    <property type="entry name" value="Polyferredoxin-like_ET"/>
</dbReference>
<dbReference type="EMBL" id="JAPTGC010000017">
    <property type="protein sequence ID" value="MCZ0863377.1"/>
    <property type="molecule type" value="Genomic_DNA"/>
</dbReference>
<dbReference type="PROSITE" id="PS51379">
    <property type="entry name" value="4FE4S_FER_2"/>
    <property type="match status" value="8"/>
</dbReference>
<feature type="domain" description="4Fe-4S ferredoxin-type" evidence="1">
    <location>
        <begin position="28"/>
        <end position="57"/>
    </location>
</feature>
<dbReference type="Pfam" id="PF13484">
    <property type="entry name" value="Fer4_16"/>
    <property type="match status" value="1"/>
</dbReference>
<dbReference type="InterPro" id="IPR043256">
    <property type="entry name" value="MvhB-like"/>
</dbReference>
<feature type="domain" description="4Fe-4S ferredoxin-type" evidence="1">
    <location>
        <begin position="274"/>
        <end position="304"/>
    </location>
</feature>
<feature type="domain" description="4Fe-4S ferredoxin-type" evidence="1">
    <location>
        <begin position="242"/>
        <end position="271"/>
    </location>
</feature>
<feature type="domain" description="4Fe-4S ferredoxin-type" evidence="1">
    <location>
        <begin position="116"/>
        <end position="145"/>
    </location>
</feature>
<reference evidence="2" key="1">
    <citation type="submission" date="2022-12" db="EMBL/GenBank/DDBJ databases">
        <title>Isolation and characterisation of novel Methanocorpusculum spp. from native Australian herbivores indicates the genus is ancestrally host-associated.</title>
        <authorList>
            <person name="Volmer J.G."/>
            <person name="Soo R.M."/>
            <person name="Evans P.N."/>
            <person name="Hoedt E.C."/>
            <person name="Astorga Alsina A.L."/>
            <person name="Woodcroft B.J."/>
            <person name="Tyson G.W."/>
            <person name="Hugenholtz P."/>
            <person name="Morrison M."/>
        </authorList>
    </citation>
    <scope>NUCLEOTIDE SEQUENCE</scope>
    <source>
        <strain evidence="2">CW153</strain>
    </source>
</reference>
<dbReference type="CDD" id="cd10549">
    <property type="entry name" value="MtMvhB_like"/>
    <property type="match status" value="2"/>
</dbReference>
<feature type="domain" description="4Fe-4S ferredoxin-type" evidence="1">
    <location>
        <begin position="317"/>
        <end position="347"/>
    </location>
</feature>
<dbReference type="InterPro" id="IPR017900">
    <property type="entry name" value="4Fe4S_Fe_S_CS"/>
</dbReference>
<proteinExistence type="predicted"/>
<accession>A0ABT4INQ1</accession>
<sequence>MSTMYPKYSKKTEGDTVIMEQKLLKKVSHLRLNTTKCSGCGICSEVCPKEAIILGLVGAVLRGAVKGGSPISIDPAKCSYCGVCTIMCPFDALELEVDGEPALPIQEQEGFPQYSITAEIDENKCVRCTTCRDVCPQNAIIRDVPVYEGDSPSGEMRQSALDTEISFEVDTDKCTVCGICAALCPALRIERIPFTARDPKSAGEVVWDNALCNACRVCSDACPHDAITVRRLPVSGEQKLPGRVTINQDLCITCTWCKQVCPTEAVTIKKFFDGEIVFNADKCPGGCSTCVDVCPCNAIYLPTPIPAMFLKRDSIEPNIAVNKDLCILCGACVNSCPSEDAITIRRSGIHVKGPETELYKSIADRLFVPRTSRLKEDTFGQVELKPLE</sequence>
<feature type="domain" description="4Fe-4S ferredoxin-type" evidence="1">
    <location>
        <begin position="203"/>
        <end position="232"/>
    </location>
</feature>
<feature type="domain" description="4Fe-4S ferredoxin-type" evidence="1">
    <location>
        <begin position="165"/>
        <end position="194"/>
    </location>
</feature>
<evidence type="ECO:0000313" key="2">
    <source>
        <dbReference type="EMBL" id="MCZ0863377.1"/>
    </source>
</evidence>
<dbReference type="SUPFAM" id="SSF54862">
    <property type="entry name" value="4Fe-4S ferredoxins"/>
    <property type="match status" value="1"/>
</dbReference>
<dbReference type="PIRSF" id="PIRSF005658">
    <property type="entry name" value="FwdF"/>
    <property type="match status" value="1"/>
</dbReference>
<evidence type="ECO:0000259" key="1">
    <source>
        <dbReference type="PROSITE" id="PS51379"/>
    </source>
</evidence>
<gene>
    <name evidence="2" type="ORF">O0S09_08980</name>
</gene>
<dbReference type="InterPro" id="IPR017896">
    <property type="entry name" value="4Fe4S_Fe-S-bd"/>
</dbReference>